<proteinExistence type="predicted"/>
<dbReference type="GeneID" id="113213896"/>
<organism evidence="1 2">
    <name type="scientific">Frankliniella occidentalis</name>
    <name type="common">Western flower thrips</name>
    <name type="synonym">Euthrips occidentalis</name>
    <dbReference type="NCBI Taxonomy" id="133901"/>
    <lineage>
        <taxon>Eukaryota</taxon>
        <taxon>Metazoa</taxon>
        <taxon>Ecdysozoa</taxon>
        <taxon>Arthropoda</taxon>
        <taxon>Hexapoda</taxon>
        <taxon>Insecta</taxon>
        <taxon>Pterygota</taxon>
        <taxon>Neoptera</taxon>
        <taxon>Paraneoptera</taxon>
        <taxon>Thysanoptera</taxon>
        <taxon>Terebrantia</taxon>
        <taxon>Thripoidea</taxon>
        <taxon>Thripidae</taxon>
        <taxon>Frankliniella</taxon>
    </lineage>
</organism>
<reference evidence="2" key="1">
    <citation type="submission" date="2025-08" db="UniProtKB">
        <authorList>
            <consortium name="RefSeq"/>
        </authorList>
    </citation>
    <scope>IDENTIFICATION</scope>
    <source>
        <tissue evidence="2">Whole organism</tissue>
    </source>
</reference>
<evidence type="ECO:0000313" key="1">
    <source>
        <dbReference type="Proteomes" id="UP000504606"/>
    </source>
</evidence>
<dbReference type="Proteomes" id="UP000504606">
    <property type="component" value="Unplaced"/>
</dbReference>
<name>A0A6J1TB65_FRAOC</name>
<accession>A0A6J1TB65</accession>
<keyword evidence="1" id="KW-1185">Reference proteome</keyword>
<evidence type="ECO:0000313" key="2">
    <source>
        <dbReference type="RefSeq" id="XP_026288903.1"/>
    </source>
</evidence>
<sequence length="117" mass="13083">MDRPGLLLQLLALLPLTVMMTVQGTSVQEDADNDLEFWMDDDAKAAEDEDGVRIDWVGAPPDALLELEADHGDDQQQADKTVSVAGDDLNWALQRMPPTLRKSLRQVLLHKYSLRIT</sequence>
<dbReference type="AlphaFoldDB" id="A0A6J1TB65"/>
<protein>
    <submittedName>
        <fullName evidence="2">Uncharacterized protein LOC113213896</fullName>
    </submittedName>
</protein>
<gene>
    <name evidence="2" type="primary">LOC113213896</name>
</gene>
<dbReference type="RefSeq" id="XP_026288903.1">
    <property type="nucleotide sequence ID" value="XM_026433118.2"/>
</dbReference>
<dbReference type="KEGG" id="foc:113213896"/>